<name>A0A9P1NN57_9PROT</name>
<dbReference type="EMBL" id="HE577327">
    <property type="protein sequence ID" value="CCC99380.1"/>
    <property type="molecule type" value="Genomic_DNA"/>
</dbReference>
<sequence>MMQLSPAELSAPARAAVAAMVKTGQPAVVQYERGERKAYFRTTGGKEKPVDPMAVDELVKAGIVADRQDGLFAGIGQTYEPRQHAVLKIRLGGTRTDKATGARFRKAEVETTAGAFQCEVCARASKDADPLDGDGIKAEVRRLIAEKRPMLGGAQ</sequence>
<reference evidence="1 2" key="1">
    <citation type="journal article" date="2011" name="PLoS Genet.">
        <title>Azospirillum genomes reveal transition of bacteria from aquatic to terrestrial environments.</title>
        <authorList>
            <person name="Wisniewski-Dye F."/>
            <person name="Borziak K."/>
            <person name="Khalsa-Moyers G."/>
            <person name="Alexandre G."/>
            <person name="Sukharnikov L.O."/>
            <person name="Wuichet K."/>
            <person name="Hurst G.B."/>
            <person name="McDonald W.H."/>
            <person name="Robertson J.S."/>
            <person name="Barbe V."/>
            <person name="Calteau A."/>
            <person name="Rouy Z."/>
            <person name="Mangenot S."/>
            <person name="Prigent-Combaret C."/>
            <person name="Normand P."/>
            <person name="Boyer M."/>
            <person name="Siguier P."/>
            <person name="Dessaux Y."/>
            <person name="Elmerich C."/>
            <person name="Condemine G."/>
            <person name="Krishnen G."/>
            <person name="Kennedy I."/>
            <person name="Paterson A.H."/>
            <person name="Gonzalez V."/>
            <person name="Mavingui P."/>
            <person name="Zhulin I.B."/>
        </authorList>
    </citation>
    <scope>NUCLEOTIDE SEQUENCE [LARGE SCALE GENOMIC DNA]</scope>
    <source>
        <strain evidence="1 2">Sp245</strain>
    </source>
</reference>
<dbReference type="KEGG" id="abs:AZOBR_200085"/>
<dbReference type="Proteomes" id="UP000007319">
    <property type="component" value="Chromosome"/>
</dbReference>
<dbReference type="AlphaFoldDB" id="A0A9P1NN57"/>
<organism evidence="1 2">
    <name type="scientific">Azospirillum baldaniorum</name>
    <dbReference type="NCBI Taxonomy" id="1064539"/>
    <lineage>
        <taxon>Bacteria</taxon>
        <taxon>Pseudomonadati</taxon>
        <taxon>Pseudomonadota</taxon>
        <taxon>Alphaproteobacteria</taxon>
        <taxon>Rhodospirillales</taxon>
        <taxon>Azospirillaceae</taxon>
        <taxon>Azospirillum</taxon>
    </lineage>
</organism>
<keyword evidence="2" id="KW-1185">Reference proteome</keyword>
<evidence type="ECO:0000313" key="2">
    <source>
        <dbReference type="Proteomes" id="UP000007319"/>
    </source>
</evidence>
<accession>A0A9P1NN57</accession>
<gene>
    <name evidence="1" type="ORF">AZOBR_200085</name>
</gene>
<evidence type="ECO:0000313" key="1">
    <source>
        <dbReference type="EMBL" id="CCC99380.1"/>
    </source>
</evidence>
<dbReference type="RefSeq" id="WP_014241553.1">
    <property type="nucleotide sequence ID" value="NC_016617.1"/>
</dbReference>
<proteinExistence type="predicted"/>
<protein>
    <submittedName>
        <fullName evidence="1">Uncharacterized protein</fullName>
    </submittedName>
</protein>